<dbReference type="OrthoDB" id="10033972at2759"/>
<keyword evidence="2" id="KW-1185">Reference proteome</keyword>
<dbReference type="EMBL" id="GL436038">
    <property type="protein sequence ID" value="EFN72353.1"/>
    <property type="molecule type" value="Genomic_DNA"/>
</dbReference>
<evidence type="ECO:0000313" key="1">
    <source>
        <dbReference type="EMBL" id="EFN72353.1"/>
    </source>
</evidence>
<dbReference type="Proteomes" id="UP000000311">
    <property type="component" value="Unassembled WGS sequence"/>
</dbReference>
<name>E2A2F0_CAMFO</name>
<protein>
    <recommendedName>
        <fullName evidence="3">Mos1 transposase HTH domain-containing protein</fullName>
    </recommendedName>
</protein>
<sequence length="54" mass="6041">MDKIECLAVIKYFVIKGLSPTKIKNELNSTLGDSSPSFSAVKKWAAEFKRSSIY</sequence>
<proteinExistence type="predicted"/>
<gene>
    <name evidence="1" type="ORF">EAG_16070</name>
</gene>
<reference evidence="1 2" key="1">
    <citation type="journal article" date="2010" name="Science">
        <title>Genomic comparison of the ants Camponotus floridanus and Harpegnathos saltator.</title>
        <authorList>
            <person name="Bonasio R."/>
            <person name="Zhang G."/>
            <person name="Ye C."/>
            <person name="Mutti N.S."/>
            <person name="Fang X."/>
            <person name="Qin N."/>
            <person name="Donahue G."/>
            <person name="Yang P."/>
            <person name="Li Q."/>
            <person name="Li C."/>
            <person name="Zhang P."/>
            <person name="Huang Z."/>
            <person name="Berger S.L."/>
            <person name="Reinberg D."/>
            <person name="Wang J."/>
            <person name="Liebig J."/>
        </authorList>
    </citation>
    <scope>NUCLEOTIDE SEQUENCE [LARGE SCALE GENOMIC DNA]</scope>
    <source>
        <strain evidence="2">C129</strain>
    </source>
</reference>
<organism evidence="2">
    <name type="scientific">Camponotus floridanus</name>
    <name type="common">Florida carpenter ant</name>
    <dbReference type="NCBI Taxonomy" id="104421"/>
    <lineage>
        <taxon>Eukaryota</taxon>
        <taxon>Metazoa</taxon>
        <taxon>Ecdysozoa</taxon>
        <taxon>Arthropoda</taxon>
        <taxon>Hexapoda</taxon>
        <taxon>Insecta</taxon>
        <taxon>Pterygota</taxon>
        <taxon>Neoptera</taxon>
        <taxon>Endopterygota</taxon>
        <taxon>Hymenoptera</taxon>
        <taxon>Apocrita</taxon>
        <taxon>Aculeata</taxon>
        <taxon>Formicoidea</taxon>
        <taxon>Formicidae</taxon>
        <taxon>Formicinae</taxon>
        <taxon>Camponotus</taxon>
    </lineage>
</organism>
<dbReference type="OMA" id="MEKIEYH"/>
<evidence type="ECO:0000313" key="2">
    <source>
        <dbReference type="Proteomes" id="UP000000311"/>
    </source>
</evidence>
<accession>E2A2F0</accession>
<dbReference type="AlphaFoldDB" id="E2A2F0"/>
<evidence type="ECO:0008006" key="3">
    <source>
        <dbReference type="Google" id="ProtNLM"/>
    </source>
</evidence>
<feature type="non-terminal residue" evidence="1">
    <location>
        <position position="54"/>
    </location>
</feature>
<dbReference type="InParanoid" id="E2A2F0"/>